<dbReference type="Proteomes" id="UP000027154">
    <property type="component" value="Unassembled WGS sequence"/>
</dbReference>
<dbReference type="AlphaFoldDB" id="A0ABD3YA58"/>
<sequence>MHGLIRYTVELCPEVKGQLMLNGKPVANQLIQRGLTLEDKEIDEAYTDELGFYSFSAKSIKSRKPGSIFYDPMIRVVIVTHFESYQHTLWFGFQLALKTPIGLQKS</sequence>
<reference evidence="2 3" key="1">
    <citation type="submission" date="2014-04" db="EMBL/GenBank/DDBJ databases">
        <title>Pseudoalteromonas galatheae sp. nov., isolated from a deep-sea polychaete near Canal Concepcion, Chile.</title>
        <authorList>
            <person name="Machado H.R."/>
            <person name="Gram L."/>
            <person name="Vynne N.G."/>
        </authorList>
    </citation>
    <scope>NUCLEOTIDE SEQUENCE [LARGE SCALE GENOMIC DNA]</scope>
    <source>
        <strain evidence="2 3">KMM216</strain>
    </source>
</reference>
<dbReference type="InterPro" id="IPR046474">
    <property type="entry name" value="DUF6795"/>
</dbReference>
<proteinExistence type="predicted"/>
<organism evidence="2 3">
    <name type="scientific">Pseudoalteromonas fuliginea</name>
    <dbReference type="NCBI Taxonomy" id="1872678"/>
    <lineage>
        <taxon>Bacteria</taxon>
        <taxon>Pseudomonadati</taxon>
        <taxon>Pseudomonadota</taxon>
        <taxon>Gammaproteobacteria</taxon>
        <taxon>Alteromonadales</taxon>
        <taxon>Pseudoalteromonadaceae</taxon>
        <taxon>Pseudoalteromonas</taxon>
    </lineage>
</organism>
<protein>
    <recommendedName>
        <fullName evidence="1">DUF6795 domain-containing protein</fullName>
    </recommendedName>
</protein>
<name>A0ABD3YA58_9GAMM</name>
<feature type="domain" description="DUF6795" evidence="1">
    <location>
        <begin position="15"/>
        <end position="93"/>
    </location>
</feature>
<comment type="caution">
    <text evidence="2">The sequence shown here is derived from an EMBL/GenBank/DDBJ whole genome shotgun (WGS) entry which is preliminary data.</text>
</comment>
<dbReference type="RefSeq" id="WP_050484129.1">
    <property type="nucleotide sequence ID" value="NZ_JJNZ01000024.1"/>
</dbReference>
<evidence type="ECO:0000259" key="1">
    <source>
        <dbReference type="Pfam" id="PF20598"/>
    </source>
</evidence>
<evidence type="ECO:0000313" key="3">
    <source>
        <dbReference type="Proteomes" id="UP000027154"/>
    </source>
</evidence>
<gene>
    <name evidence="2" type="ORF">DC53_08060</name>
</gene>
<accession>A0ABD3YA58</accession>
<dbReference type="EMBL" id="JJNZ01000024">
    <property type="protein sequence ID" value="KDC51515.1"/>
    <property type="molecule type" value="Genomic_DNA"/>
</dbReference>
<dbReference type="Pfam" id="PF20598">
    <property type="entry name" value="DUF6795"/>
    <property type="match status" value="1"/>
</dbReference>
<evidence type="ECO:0000313" key="2">
    <source>
        <dbReference type="EMBL" id="KDC51515.1"/>
    </source>
</evidence>